<proteinExistence type="predicted"/>
<evidence type="ECO:0000313" key="2">
    <source>
        <dbReference type="Proteomes" id="UP001151760"/>
    </source>
</evidence>
<name>A0ABQ5IIU4_9ASTR</name>
<organism evidence="1 2">
    <name type="scientific">Tanacetum coccineum</name>
    <dbReference type="NCBI Taxonomy" id="301880"/>
    <lineage>
        <taxon>Eukaryota</taxon>
        <taxon>Viridiplantae</taxon>
        <taxon>Streptophyta</taxon>
        <taxon>Embryophyta</taxon>
        <taxon>Tracheophyta</taxon>
        <taxon>Spermatophyta</taxon>
        <taxon>Magnoliopsida</taxon>
        <taxon>eudicotyledons</taxon>
        <taxon>Gunneridae</taxon>
        <taxon>Pentapetalae</taxon>
        <taxon>asterids</taxon>
        <taxon>campanulids</taxon>
        <taxon>Asterales</taxon>
        <taxon>Asteraceae</taxon>
        <taxon>Asteroideae</taxon>
        <taxon>Anthemideae</taxon>
        <taxon>Anthemidinae</taxon>
        <taxon>Tanacetum</taxon>
    </lineage>
</organism>
<gene>
    <name evidence="1" type="ORF">Tco_1110437</name>
</gene>
<evidence type="ECO:0000313" key="1">
    <source>
        <dbReference type="EMBL" id="GJU00099.1"/>
    </source>
</evidence>
<dbReference type="EMBL" id="BQNB010020831">
    <property type="protein sequence ID" value="GJU00099.1"/>
    <property type="molecule type" value="Genomic_DNA"/>
</dbReference>
<reference evidence="1" key="2">
    <citation type="submission" date="2022-01" db="EMBL/GenBank/DDBJ databases">
        <authorList>
            <person name="Yamashiro T."/>
            <person name="Shiraishi A."/>
            <person name="Satake H."/>
            <person name="Nakayama K."/>
        </authorList>
    </citation>
    <scope>NUCLEOTIDE SEQUENCE</scope>
</reference>
<protein>
    <submittedName>
        <fullName evidence="1">Uncharacterized protein</fullName>
    </submittedName>
</protein>
<comment type="caution">
    <text evidence="1">The sequence shown here is derived from an EMBL/GenBank/DDBJ whole genome shotgun (WGS) entry which is preliminary data.</text>
</comment>
<accession>A0ABQ5IIU4</accession>
<sequence>MLVINVPANLCFYKHAVPSVPYGVSERERTFLLQPFGGTLVGGVGVWVGGRGGGRGLGSGGGSKPFPASAVRILWDGLQRWLLTYKGNGGDHHFFHGLWDMFIKAFCQFRVVNPMHESGDPHALRGSLHASGSLKYFFCCMKYAKKAALRSFIPPVLSLGNFLRDPPGFPRFYYRSSVGTAKASSSVGGPACQGGSFHVENVLEFGPVRVSKFVVLGNQSRMDFLSLVTANFVIMGMTDSSVVLFTEILDVNPGKSALSRIFRVVYSLVAGFCDSGHKWGCVSHYAHFSKSNS</sequence>
<reference evidence="1" key="1">
    <citation type="journal article" date="2022" name="Int. J. Mol. Sci.">
        <title>Draft Genome of Tanacetum Coccineum: Genomic Comparison of Closely Related Tanacetum-Family Plants.</title>
        <authorList>
            <person name="Yamashiro T."/>
            <person name="Shiraishi A."/>
            <person name="Nakayama K."/>
            <person name="Satake H."/>
        </authorList>
    </citation>
    <scope>NUCLEOTIDE SEQUENCE</scope>
</reference>
<dbReference type="Proteomes" id="UP001151760">
    <property type="component" value="Unassembled WGS sequence"/>
</dbReference>
<keyword evidence="2" id="KW-1185">Reference proteome</keyword>